<evidence type="ECO:0008006" key="4">
    <source>
        <dbReference type="Google" id="ProtNLM"/>
    </source>
</evidence>
<dbReference type="Pfam" id="PF17963">
    <property type="entry name" value="Big_9"/>
    <property type="match status" value="1"/>
</dbReference>
<feature type="compositionally biased region" description="Gly residues" evidence="1">
    <location>
        <begin position="117"/>
        <end position="127"/>
    </location>
</feature>
<name>A0A975HKM9_9GAMM</name>
<dbReference type="EMBL" id="CP072110">
    <property type="protein sequence ID" value="QTH64484.1"/>
    <property type="molecule type" value="Genomic_DNA"/>
</dbReference>
<gene>
    <name evidence="2" type="ORF">J1N51_03120</name>
</gene>
<keyword evidence="3" id="KW-1185">Reference proteome</keyword>
<organism evidence="2 3">
    <name type="scientific">Psychrosphaera ytuae</name>
    <dbReference type="NCBI Taxonomy" id="2820710"/>
    <lineage>
        <taxon>Bacteria</taxon>
        <taxon>Pseudomonadati</taxon>
        <taxon>Pseudomonadota</taxon>
        <taxon>Gammaproteobacteria</taxon>
        <taxon>Alteromonadales</taxon>
        <taxon>Pseudoalteromonadaceae</taxon>
        <taxon>Psychrosphaera</taxon>
    </lineage>
</organism>
<reference evidence="2" key="1">
    <citation type="submission" date="2021-03" db="EMBL/GenBank/DDBJ databases">
        <title>Description of Psychrosphaera ytuae sp. nov. isolated from deep sea sediment of South China Sea.</title>
        <authorList>
            <person name="Zhang J."/>
            <person name="Xu X.-D."/>
        </authorList>
    </citation>
    <scope>NUCLEOTIDE SEQUENCE</scope>
    <source>
        <strain evidence="2">MTZ26</strain>
    </source>
</reference>
<feature type="region of interest" description="Disordered" evidence="1">
    <location>
        <begin position="111"/>
        <end position="139"/>
    </location>
</feature>
<dbReference type="KEGG" id="psym:J1N51_03120"/>
<protein>
    <recommendedName>
        <fullName evidence="4">Cadherin domain-containing protein</fullName>
    </recommendedName>
</protein>
<evidence type="ECO:0000313" key="3">
    <source>
        <dbReference type="Proteomes" id="UP000682739"/>
    </source>
</evidence>
<sequence>MVVLWALTGCGSSDGQDEPTPTDTPFSVQVSPTSLDVQVGEQVTLNYTLTNANVDDVDVSAIVQSDLGTAVINTDAQTVTFTAGDAASSGQLQLTFVAPQRTVVSNISITINDSANGGDGNGGGDGSGGDEEETGPLTVSWPSDYITIFEDEKITLNLSRNYSLDNSDITETLYLNAANLTGRLGNDGQSYTITADDGEEDTYGQLLAVTEYMGERIESSIDIIYYNKNRNLVTPEPPVIALIAPQMTLTPGVTTHLTFDVYDPDSDRISYRVVSAPPQVQTHVHRLAIGYQLSVSLIDSLPENQTFITLEVSDGHLKDLIDIELIESANSQSLVNNNQPPRLYLEENVTVSLTKRLTGNETDEISRFAFVMEDETPEDVTYDVLTTFDGFTFDINYPYFSVYADDVSQLQHEQITIVAADQSFQSKLTFHLYVRNNFSTFQGGNENLAPIIEATTPPPVLESKAIDFVVTGSDFEGHDYTLSAQIDPVYGDTTVNTDTVTVNTNLLAESTTVVTDVTVTATDVFGSDRSITVPIEIYKNSAPTITTNVSAIDIVETGTLNIPLNVADVDEGVLIPTFTFDSDLVNISYTDGIMTVTAQDVEFETSDSVLIRAEDEFGAVAELELPVIVRINNRPPEISVSQSQVTLAPGQSTTLLLTYTDPDGTALTINRFTNNTLLTFGYNQTSGELTLTLDPSAEFQQSMTFTTTASDGFIEVSETITVVVPTAPEPPILTIEPFNPNIEEGNFQIINYTVSDPNGDGIIISTLDGGTSNIANLQIDYLANSLQIRVPDNVLSQTVYRIQVVATDTSTSQLSTSEIIEVVALPENDPPTISLGAPSLALVNDYTATMTLNISDIDNQLGDLQIEALNGNSEALPTTIEVVGFDIYSITLKAATKGTSLAGEVVTIRVTDPDQTSATASFTLSKTIDNTPPYIEFENLSPKTISMGDNSSLTEVFYFFDDDVLQDGVTPEDTVVPISVSTTNNFGNASVVNITNINYFNNRVEFTINTNDVTLADPADSRPVSIAIRLTDGYVQVDEFITVKVRDDDL</sequence>
<evidence type="ECO:0000313" key="2">
    <source>
        <dbReference type="EMBL" id="QTH64484.1"/>
    </source>
</evidence>
<dbReference type="RefSeq" id="WP_208832538.1">
    <property type="nucleotide sequence ID" value="NZ_CP072110.1"/>
</dbReference>
<dbReference type="AlphaFoldDB" id="A0A975HKM9"/>
<dbReference type="Proteomes" id="UP000682739">
    <property type="component" value="Chromosome"/>
</dbReference>
<accession>A0A975HKM9</accession>
<proteinExistence type="predicted"/>
<evidence type="ECO:0000256" key="1">
    <source>
        <dbReference type="SAM" id="MobiDB-lite"/>
    </source>
</evidence>